<feature type="region of interest" description="Disordered" evidence="1">
    <location>
        <begin position="227"/>
        <end position="248"/>
    </location>
</feature>
<comment type="caution">
    <text evidence="2">The sequence shown here is derived from an EMBL/GenBank/DDBJ whole genome shotgun (WGS) entry which is preliminary data.</text>
</comment>
<protein>
    <submittedName>
        <fullName evidence="2">Uncharacterized protein</fullName>
    </submittedName>
</protein>
<name>A0AAV2I0M4_LYMST</name>
<evidence type="ECO:0000313" key="2">
    <source>
        <dbReference type="EMBL" id="CAL1539624.1"/>
    </source>
</evidence>
<keyword evidence="3" id="KW-1185">Reference proteome</keyword>
<feature type="region of interest" description="Disordered" evidence="1">
    <location>
        <begin position="43"/>
        <end position="69"/>
    </location>
</feature>
<gene>
    <name evidence="2" type="ORF">GSLYS_00013357001</name>
</gene>
<dbReference type="Proteomes" id="UP001497497">
    <property type="component" value="Unassembled WGS sequence"/>
</dbReference>
<dbReference type="AlphaFoldDB" id="A0AAV2I0M4"/>
<evidence type="ECO:0000256" key="1">
    <source>
        <dbReference type="SAM" id="MobiDB-lite"/>
    </source>
</evidence>
<proteinExistence type="predicted"/>
<dbReference type="EMBL" id="CAXITT010000346">
    <property type="protein sequence ID" value="CAL1539624.1"/>
    <property type="molecule type" value="Genomic_DNA"/>
</dbReference>
<evidence type="ECO:0000313" key="3">
    <source>
        <dbReference type="Proteomes" id="UP001497497"/>
    </source>
</evidence>
<sequence length="261" mass="29238">NHSSQTNLRNGESSCTPQSSVIFSIRDLITKDDTSHQLKFNGNHASHTARLNPAVETHSRPCVDSPNQSIRQKHYTDNSQLHQPSQIICNYDTSNYDKSDKHESNFPCCLSHSNTLITENSESSPKLTNGKSNFRSRQRLSFPGSLPVKLMLVSDRLVRSFLNSRGEHSRVRSCQSLPDLAFTQQRTTERPPSKVSEYLDVHLAQSVPICGPGNTKMTGRCVNNKRMKQDEKSEPTPHASVSAASMDTKCRRLEASHVHQV</sequence>
<accession>A0AAV2I0M4</accession>
<organism evidence="2 3">
    <name type="scientific">Lymnaea stagnalis</name>
    <name type="common">Great pond snail</name>
    <name type="synonym">Helix stagnalis</name>
    <dbReference type="NCBI Taxonomy" id="6523"/>
    <lineage>
        <taxon>Eukaryota</taxon>
        <taxon>Metazoa</taxon>
        <taxon>Spiralia</taxon>
        <taxon>Lophotrochozoa</taxon>
        <taxon>Mollusca</taxon>
        <taxon>Gastropoda</taxon>
        <taxon>Heterobranchia</taxon>
        <taxon>Euthyneura</taxon>
        <taxon>Panpulmonata</taxon>
        <taxon>Hygrophila</taxon>
        <taxon>Lymnaeoidea</taxon>
        <taxon>Lymnaeidae</taxon>
        <taxon>Lymnaea</taxon>
    </lineage>
</organism>
<reference evidence="2 3" key="1">
    <citation type="submission" date="2024-04" db="EMBL/GenBank/DDBJ databases">
        <authorList>
            <consortium name="Genoscope - CEA"/>
            <person name="William W."/>
        </authorList>
    </citation>
    <scope>NUCLEOTIDE SEQUENCE [LARGE SCALE GENOMIC DNA]</scope>
</reference>
<feature type="non-terminal residue" evidence="2">
    <location>
        <position position="261"/>
    </location>
</feature>
<feature type="non-terminal residue" evidence="2">
    <location>
        <position position="1"/>
    </location>
</feature>